<reference evidence="3 4" key="1">
    <citation type="submission" date="2024-07" db="EMBL/GenBank/DDBJ databases">
        <title>Draft Genome Sequence of Ferrimicrobium acidiphilum Strain YE2023, Isolated from a Pulp of Bioleach Reactor.</title>
        <authorList>
            <person name="Elkina Y.A."/>
            <person name="Bulaeva A.G."/>
            <person name="Beletsky A.V."/>
            <person name="Mardanov A.V."/>
        </authorList>
    </citation>
    <scope>NUCLEOTIDE SEQUENCE [LARGE SCALE GENOMIC DNA]</scope>
    <source>
        <strain evidence="3 4">YE2023</strain>
    </source>
</reference>
<feature type="domain" description="MDMPI C-terminal" evidence="1">
    <location>
        <begin position="161"/>
        <end position="250"/>
    </location>
</feature>
<dbReference type="SUPFAM" id="SSF109854">
    <property type="entry name" value="DinB/YfiT-like putative metalloenzymes"/>
    <property type="match status" value="1"/>
</dbReference>
<keyword evidence="3" id="KW-0413">Isomerase</keyword>
<feature type="domain" description="Mycothiol-dependent maleylpyruvate isomerase metal-binding" evidence="2">
    <location>
        <begin position="10"/>
        <end position="146"/>
    </location>
</feature>
<sequence>MDRVIELLFTQWDALEQLIKQIPVQQWSAPSILPGWTNADILAHIIGTELFLDGETPPDVSLVPGRSYRNEVARLNDRWVTSMRALSPEELTAKFSDTTAKRRQSLAALDEQALSAVGWTPVGEAPLRRFLEIRVFDCYVHEQDLRSSTNIKGGTSGPVAEFSMDEVERALGYIVGKQARLPRGTTVRIQLTGDLQRKWNIEVGDRARLVPVLETPMAELTIDAAVFLSLACGRLSAPSVSDDVRVAGDHAIAHQIVEHLAFTI</sequence>
<accession>A0ABV3XYM3</accession>
<keyword evidence="4" id="KW-1185">Reference proteome</keyword>
<dbReference type="Pfam" id="PF07398">
    <property type="entry name" value="MDMPI_C"/>
    <property type="match status" value="1"/>
</dbReference>
<dbReference type="InterPro" id="IPR034660">
    <property type="entry name" value="DinB/YfiT-like"/>
</dbReference>
<dbReference type="RefSeq" id="WP_369084089.1">
    <property type="nucleotide sequence ID" value="NZ_JBFSHR010000002.1"/>
</dbReference>
<dbReference type="GO" id="GO:0016853">
    <property type="term" value="F:isomerase activity"/>
    <property type="evidence" value="ECO:0007669"/>
    <property type="project" value="UniProtKB-KW"/>
</dbReference>
<dbReference type="InterPro" id="IPR024344">
    <property type="entry name" value="MDMPI_metal-binding"/>
</dbReference>
<evidence type="ECO:0000313" key="3">
    <source>
        <dbReference type="EMBL" id="MEX6428404.1"/>
    </source>
</evidence>
<evidence type="ECO:0000313" key="4">
    <source>
        <dbReference type="Proteomes" id="UP001560267"/>
    </source>
</evidence>
<dbReference type="NCBIfam" id="TIGR03083">
    <property type="entry name" value="maleylpyruvate isomerase family mycothiol-dependent enzyme"/>
    <property type="match status" value="1"/>
</dbReference>
<dbReference type="InterPro" id="IPR017517">
    <property type="entry name" value="Maleyloyr_isom"/>
</dbReference>
<dbReference type="Proteomes" id="UP001560267">
    <property type="component" value="Unassembled WGS sequence"/>
</dbReference>
<dbReference type="Gene3D" id="1.20.120.450">
    <property type="entry name" value="dinb family like domain"/>
    <property type="match status" value="1"/>
</dbReference>
<evidence type="ECO:0000259" key="2">
    <source>
        <dbReference type="Pfam" id="PF11716"/>
    </source>
</evidence>
<comment type="caution">
    <text evidence="3">The sequence shown here is derived from an EMBL/GenBank/DDBJ whole genome shotgun (WGS) entry which is preliminary data.</text>
</comment>
<organism evidence="3 4">
    <name type="scientific">Ferrimicrobium acidiphilum</name>
    <dbReference type="NCBI Taxonomy" id="121039"/>
    <lineage>
        <taxon>Bacteria</taxon>
        <taxon>Bacillati</taxon>
        <taxon>Actinomycetota</taxon>
        <taxon>Acidimicrobiia</taxon>
        <taxon>Acidimicrobiales</taxon>
        <taxon>Acidimicrobiaceae</taxon>
        <taxon>Ferrimicrobium</taxon>
    </lineage>
</organism>
<evidence type="ECO:0000259" key="1">
    <source>
        <dbReference type="Pfam" id="PF07398"/>
    </source>
</evidence>
<name>A0ABV3XYM3_9ACTN</name>
<dbReference type="EMBL" id="JBFSHR010000002">
    <property type="protein sequence ID" value="MEX6428404.1"/>
    <property type="molecule type" value="Genomic_DNA"/>
</dbReference>
<protein>
    <submittedName>
        <fullName evidence="3">Maleylpyruvate isomerase family mycothiol-dependent enzyme</fullName>
    </submittedName>
</protein>
<dbReference type="Pfam" id="PF11716">
    <property type="entry name" value="MDMPI_N"/>
    <property type="match status" value="1"/>
</dbReference>
<dbReference type="InterPro" id="IPR010872">
    <property type="entry name" value="MDMPI_C-term_domain"/>
</dbReference>
<gene>
    <name evidence="3" type="ORF">AB6A68_00910</name>
</gene>
<proteinExistence type="predicted"/>